<proteinExistence type="predicted"/>
<dbReference type="AlphaFoldDB" id="A0AAD5SVQ4"/>
<comment type="caution">
    <text evidence="2">The sequence shown here is derived from an EMBL/GenBank/DDBJ whole genome shotgun (WGS) entry which is preliminary data.</text>
</comment>
<keyword evidence="3" id="KW-1185">Reference proteome</keyword>
<dbReference type="InterPro" id="IPR013830">
    <property type="entry name" value="SGNH_hydro"/>
</dbReference>
<gene>
    <name evidence="2" type="ORF">HK100_002239</name>
</gene>
<dbReference type="Pfam" id="PF13472">
    <property type="entry name" value="Lipase_GDSL_2"/>
    <property type="match status" value="1"/>
</dbReference>
<dbReference type="Gene3D" id="3.40.50.1110">
    <property type="entry name" value="SGNH hydrolase"/>
    <property type="match status" value="1"/>
</dbReference>
<reference evidence="2" key="1">
    <citation type="submission" date="2020-05" db="EMBL/GenBank/DDBJ databases">
        <title>Phylogenomic resolution of chytrid fungi.</title>
        <authorList>
            <person name="Stajich J.E."/>
            <person name="Amses K."/>
            <person name="Simmons R."/>
            <person name="Seto K."/>
            <person name="Myers J."/>
            <person name="Bonds A."/>
            <person name="Quandt C.A."/>
            <person name="Barry K."/>
            <person name="Liu P."/>
            <person name="Grigoriev I."/>
            <person name="Longcore J.E."/>
            <person name="James T.Y."/>
        </authorList>
    </citation>
    <scope>NUCLEOTIDE SEQUENCE</scope>
    <source>
        <strain evidence="2">JEL0513</strain>
    </source>
</reference>
<dbReference type="InterPro" id="IPR036514">
    <property type="entry name" value="SGNH_hydro_sf"/>
</dbReference>
<dbReference type="InterPro" id="IPR045136">
    <property type="entry name" value="Iah1-like"/>
</dbReference>
<organism evidence="2 3">
    <name type="scientific">Physocladia obscura</name>
    <dbReference type="NCBI Taxonomy" id="109957"/>
    <lineage>
        <taxon>Eukaryota</taxon>
        <taxon>Fungi</taxon>
        <taxon>Fungi incertae sedis</taxon>
        <taxon>Chytridiomycota</taxon>
        <taxon>Chytridiomycota incertae sedis</taxon>
        <taxon>Chytridiomycetes</taxon>
        <taxon>Chytridiales</taxon>
        <taxon>Chytriomycetaceae</taxon>
        <taxon>Physocladia</taxon>
    </lineage>
</organism>
<feature type="domain" description="SGNH hydrolase-type esterase" evidence="1">
    <location>
        <begin position="93"/>
        <end position="263"/>
    </location>
</feature>
<dbReference type="SUPFAM" id="SSF52266">
    <property type="entry name" value="SGNH hydrolase"/>
    <property type="match status" value="1"/>
</dbReference>
<dbReference type="EMBL" id="JADGJH010001515">
    <property type="protein sequence ID" value="KAJ3112698.1"/>
    <property type="molecule type" value="Genomic_DNA"/>
</dbReference>
<evidence type="ECO:0000259" key="1">
    <source>
        <dbReference type="Pfam" id="PF13472"/>
    </source>
</evidence>
<evidence type="ECO:0000313" key="3">
    <source>
        <dbReference type="Proteomes" id="UP001211907"/>
    </source>
</evidence>
<dbReference type="PANTHER" id="PTHR14209">
    <property type="entry name" value="ISOAMYL ACETATE-HYDROLYZING ESTERASE 1"/>
    <property type="match status" value="1"/>
</dbReference>
<dbReference type="PANTHER" id="PTHR14209:SF19">
    <property type="entry name" value="ISOAMYL ACETATE-HYDROLYZING ESTERASE 1 HOMOLOG"/>
    <property type="match status" value="1"/>
</dbReference>
<sequence length="335" mass="37641">MDSSIHPSMDLFAHGWFFSLVDGSVRPWELSWQQRRLMLVLSMKYALGRASIRRSINLAVRRRVNGSGCDAAMLTLISFMGLRDFGYGQIVTIGDSLTEYGASKPGGWGHLLASHYSRKLDVVARGFASYTTYWLKFAIPALLHDTPPYKIKLFTLLLGTNDYVQPTSNKHVPLEKYVRNMEEIIRFLLSFAPGAKILVLAPPPMAVKIIQDPNDGSIYATLDDARAYRDACIALISQLQLENANILARMQVLNTWDLFASRKQYDDPNFDPARIVGKYFSDPRHFNGLGNCVLFEGVIEIVDASWPELKAINLPHVLPADYENGPSVELDNDDK</sequence>
<protein>
    <recommendedName>
        <fullName evidence="1">SGNH hydrolase-type esterase domain-containing protein</fullName>
    </recommendedName>
</protein>
<feature type="non-terminal residue" evidence="2">
    <location>
        <position position="335"/>
    </location>
</feature>
<dbReference type="Proteomes" id="UP001211907">
    <property type="component" value="Unassembled WGS sequence"/>
</dbReference>
<name>A0AAD5SVQ4_9FUNG</name>
<evidence type="ECO:0000313" key="2">
    <source>
        <dbReference type="EMBL" id="KAJ3112698.1"/>
    </source>
</evidence>
<accession>A0AAD5SVQ4</accession>